<organism evidence="1 2">
    <name type="scientific">Neocallimastix californiae</name>
    <dbReference type="NCBI Taxonomy" id="1754190"/>
    <lineage>
        <taxon>Eukaryota</taxon>
        <taxon>Fungi</taxon>
        <taxon>Fungi incertae sedis</taxon>
        <taxon>Chytridiomycota</taxon>
        <taxon>Chytridiomycota incertae sedis</taxon>
        <taxon>Neocallimastigomycetes</taxon>
        <taxon>Neocallimastigales</taxon>
        <taxon>Neocallimastigaceae</taxon>
        <taxon>Neocallimastix</taxon>
    </lineage>
</organism>
<dbReference type="AlphaFoldDB" id="A0A1Y2D254"/>
<gene>
    <name evidence="1" type="ORF">LY90DRAFT_702609</name>
</gene>
<reference evidence="1 2" key="1">
    <citation type="submission" date="2016-08" db="EMBL/GenBank/DDBJ databases">
        <title>A Parts List for Fungal Cellulosomes Revealed by Comparative Genomics.</title>
        <authorList>
            <consortium name="DOE Joint Genome Institute"/>
            <person name="Haitjema C.H."/>
            <person name="Gilmore S.P."/>
            <person name="Henske J.K."/>
            <person name="Solomon K.V."/>
            <person name="De Groot R."/>
            <person name="Kuo A."/>
            <person name="Mondo S.J."/>
            <person name="Salamov A.A."/>
            <person name="Labutti K."/>
            <person name="Zhao Z."/>
            <person name="Chiniquy J."/>
            <person name="Barry K."/>
            <person name="Brewer H.M."/>
            <person name="Purvine S.O."/>
            <person name="Wright A.T."/>
            <person name="Boxma B."/>
            <person name="Van Alen T."/>
            <person name="Hackstein J.H."/>
            <person name="Baker S.E."/>
            <person name="Grigoriev I.V."/>
            <person name="O'Malley M.A."/>
        </authorList>
    </citation>
    <scope>NUCLEOTIDE SEQUENCE [LARGE SCALE GENOMIC DNA]</scope>
    <source>
        <strain evidence="1 2">G1</strain>
    </source>
</reference>
<proteinExistence type="predicted"/>
<dbReference type="OrthoDB" id="10598016at2759"/>
<dbReference type="EMBL" id="MCOG01000091">
    <property type="protein sequence ID" value="ORY53369.1"/>
    <property type="molecule type" value="Genomic_DNA"/>
</dbReference>
<keyword evidence="2" id="KW-1185">Reference proteome</keyword>
<evidence type="ECO:0000313" key="1">
    <source>
        <dbReference type="EMBL" id="ORY53369.1"/>
    </source>
</evidence>
<comment type="caution">
    <text evidence="1">The sequence shown here is derived from an EMBL/GenBank/DDBJ whole genome shotgun (WGS) entry which is preliminary data.</text>
</comment>
<evidence type="ECO:0000313" key="2">
    <source>
        <dbReference type="Proteomes" id="UP000193920"/>
    </source>
</evidence>
<protein>
    <submittedName>
        <fullName evidence="1">Uncharacterized protein</fullName>
    </submittedName>
</protein>
<dbReference type="Proteomes" id="UP000193920">
    <property type="component" value="Unassembled WGS sequence"/>
</dbReference>
<accession>A0A1Y2D254</accession>
<sequence>MSEVAEMNDVLCSPLINVKSYEWNREIEKLSNASNVAGTSHLARVINAMEAVNQNQVSPQILYSSSSTIRMNICDFPTQLQYILRRIVNSLTLCAAMEGEKDAIYDLMDTYPSQEDLTYVFVDKEKRRLSVDDFKKVREYLEEADVSEVYDTEQLKKIVRNALSAALS</sequence>
<name>A0A1Y2D254_9FUNG</name>